<evidence type="ECO:0000256" key="4">
    <source>
        <dbReference type="ARBA" id="ARBA00022679"/>
    </source>
</evidence>
<dbReference type="InterPro" id="IPR041698">
    <property type="entry name" value="Methyltransf_25"/>
</dbReference>
<sequence>MLLVSLNTNSNRFSEPFFVSKYILIFLIKPSNMDTKVKRSTMTEFWKEHSHQATVEEMMLDSHAQELTQQELPEILSLLPSLSGQRVLELGAGIGRYTSHLLTQASHVTAVDFMESFVEKNRQDNSHHGNASFLHADVTKLDFPKNRSAV</sequence>
<dbReference type="AlphaFoldDB" id="A0A4W5JXW9"/>
<dbReference type="GO" id="GO:0032259">
    <property type="term" value="P:methylation"/>
    <property type="evidence" value="ECO:0007669"/>
    <property type="project" value="UniProtKB-KW"/>
</dbReference>
<reference evidence="11" key="1">
    <citation type="submission" date="2018-06" db="EMBL/GenBank/DDBJ databases">
        <title>Genome assembly of Danube salmon.</title>
        <authorList>
            <person name="Macqueen D.J."/>
            <person name="Gundappa M.K."/>
        </authorList>
    </citation>
    <scope>NUCLEOTIDE SEQUENCE [LARGE SCALE GENOMIC DNA]</scope>
</reference>
<evidence type="ECO:0000256" key="6">
    <source>
        <dbReference type="ARBA" id="ARBA00047619"/>
    </source>
</evidence>
<dbReference type="PANTHER" id="PTHR44307">
    <property type="entry name" value="PHOSPHOETHANOLAMINE METHYLTRANSFERASE"/>
    <property type="match status" value="1"/>
</dbReference>
<organism evidence="10 11">
    <name type="scientific">Hucho hucho</name>
    <name type="common">huchen</name>
    <dbReference type="NCBI Taxonomy" id="62062"/>
    <lineage>
        <taxon>Eukaryota</taxon>
        <taxon>Metazoa</taxon>
        <taxon>Chordata</taxon>
        <taxon>Craniata</taxon>
        <taxon>Vertebrata</taxon>
        <taxon>Euteleostomi</taxon>
        <taxon>Actinopterygii</taxon>
        <taxon>Neopterygii</taxon>
        <taxon>Teleostei</taxon>
        <taxon>Protacanthopterygii</taxon>
        <taxon>Salmoniformes</taxon>
        <taxon>Salmonidae</taxon>
        <taxon>Salmoninae</taxon>
        <taxon>Hucho</taxon>
    </lineage>
</organism>
<reference evidence="10" key="2">
    <citation type="submission" date="2025-08" db="UniProtKB">
        <authorList>
            <consortium name="Ensembl"/>
        </authorList>
    </citation>
    <scope>IDENTIFICATION</scope>
</reference>
<dbReference type="Ensembl" id="ENSHHUT00000010164.1">
    <property type="protein sequence ID" value="ENSHHUP00000009858.1"/>
    <property type="gene ID" value="ENSHHUG00000006013.1"/>
</dbReference>
<reference evidence="10" key="3">
    <citation type="submission" date="2025-09" db="UniProtKB">
        <authorList>
            <consortium name="Ensembl"/>
        </authorList>
    </citation>
    <scope>IDENTIFICATION</scope>
</reference>
<comment type="catalytic activity">
    <reaction evidence="6">
        <text>N,N-dimethylethanolamine phosphate + S-adenosyl-L-methionine = phosphocholine + S-adenosyl-L-homocysteine + H(+)</text>
        <dbReference type="Rhea" id="RHEA:25325"/>
        <dbReference type="ChEBI" id="CHEBI:15378"/>
        <dbReference type="ChEBI" id="CHEBI:57856"/>
        <dbReference type="ChEBI" id="CHEBI:58641"/>
        <dbReference type="ChEBI" id="CHEBI:59789"/>
        <dbReference type="ChEBI" id="CHEBI:295975"/>
        <dbReference type="EC" id="2.1.1.103"/>
    </reaction>
    <physiologicalReaction direction="left-to-right" evidence="6">
        <dbReference type="Rhea" id="RHEA:25326"/>
    </physiologicalReaction>
</comment>
<keyword evidence="11" id="KW-1185">Reference proteome</keyword>
<accession>A0A4W5JXW9</accession>
<evidence type="ECO:0000313" key="10">
    <source>
        <dbReference type="Ensembl" id="ENSHHUP00000009858.1"/>
    </source>
</evidence>
<protein>
    <recommendedName>
        <fullName evidence="5">phosphoethanolamine N-methyltransferase</fullName>
        <ecNumber evidence="5">2.1.1.103</ecNumber>
    </recommendedName>
</protein>
<dbReference type="SUPFAM" id="SSF53335">
    <property type="entry name" value="S-adenosyl-L-methionine-dependent methyltransferases"/>
    <property type="match status" value="1"/>
</dbReference>
<comment type="catalytic activity">
    <reaction evidence="7">
        <text>phosphoethanolamine + S-adenosyl-L-methionine = N-methylethanolamine phosphate + S-adenosyl-L-homocysteine + H(+)</text>
        <dbReference type="Rhea" id="RHEA:20365"/>
        <dbReference type="ChEBI" id="CHEBI:15378"/>
        <dbReference type="ChEBI" id="CHEBI:57781"/>
        <dbReference type="ChEBI" id="CHEBI:57856"/>
        <dbReference type="ChEBI" id="CHEBI:58190"/>
        <dbReference type="ChEBI" id="CHEBI:59789"/>
        <dbReference type="EC" id="2.1.1.103"/>
    </reaction>
    <physiologicalReaction direction="left-to-right" evidence="7">
        <dbReference type="Rhea" id="RHEA:20366"/>
    </physiologicalReaction>
</comment>
<dbReference type="Gene3D" id="3.40.50.150">
    <property type="entry name" value="Vaccinia Virus protein VP39"/>
    <property type="match status" value="1"/>
</dbReference>
<feature type="domain" description="Methyltransferase" evidence="9">
    <location>
        <begin position="87"/>
        <end position="147"/>
    </location>
</feature>
<evidence type="ECO:0000256" key="1">
    <source>
        <dbReference type="ARBA" id="ARBA00004969"/>
    </source>
</evidence>
<keyword evidence="4" id="KW-0808">Transferase</keyword>
<dbReference type="Pfam" id="PF13649">
    <property type="entry name" value="Methyltransf_25"/>
    <property type="match status" value="1"/>
</dbReference>
<evidence type="ECO:0000256" key="2">
    <source>
        <dbReference type="ARBA" id="ARBA00005189"/>
    </source>
</evidence>
<evidence type="ECO:0000256" key="7">
    <source>
        <dbReference type="ARBA" id="ARBA00047622"/>
    </source>
</evidence>
<dbReference type="CDD" id="cd02440">
    <property type="entry name" value="AdoMet_MTases"/>
    <property type="match status" value="1"/>
</dbReference>
<evidence type="ECO:0000259" key="9">
    <source>
        <dbReference type="Pfam" id="PF13649"/>
    </source>
</evidence>
<comment type="pathway">
    <text evidence="1">Phospholipid metabolism; phosphatidylcholine biosynthesis.</text>
</comment>
<evidence type="ECO:0000256" key="8">
    <source>
        <dbReference type="ARBA" id="ARBA00047841"/>
    </source>
</evidence>
<dbReference type="PANTHER" id="PTHR44307:SF2">
    <property type="entry name" value="PHOSPHOETHANOLAMINE METHYLTRANSFERASE ISOFORM X1"/>
    <property type="match status" value="1"/>
</dbReference>
<evidence type="ECO:0000256" key="5">
    <source>
        <dbReference type="ARBA" id="ARBA00035674"/>
    </source>
</evidence>
<name>A0A4W5JXW9_9TELE</name>
<keyword evidence="3" id="KW-0489">Methyltransferase</keyword>
<proteinExistence type="predicted"/>
<dbReference type="InterPro" id="IPR029063">
    <property type="entry name" value="SAM-dependent_MTases_sf"/>
</dbReference>
<evidence type="ECO:0000256" key="3">
    <source>
        <dbReference type="ARBA" id="ARBA00022603"/>
    </source>
</evidence>
<dbReference type="GO" id="GO:0000234">
    <property type="term" value="F:phosphoethanolamine N-methyltransferase activity"/>
    <property type="evidence" value="ECO:0007669"/>
    <property type="project" value="UniProtKB-EC"/>
</dbReference>
<evidence type="ECO:0000313" key="11">
    <source>
        <dbReference type="Proteomes" id="UP000314982"/>
    </source>
</evidence>
<dbReference type="STRING" id="62062.ENSHHUP00000009858"/>
<comment type="catalytic activity">
    <reaction evidence="8">
        <text>N-methylethanolamine phosphate + S-adenosyl-L-methionine = N,N-dimethylethanolamine phosphate + S-adenosyl-L-homocysteine + H(+)</text>
        <dbReference type="Rhea" id="RHEA:25321"/>
        <dbReference type="ChEBI" id="CHEBI:15378"/>
        <dbReference type="ChEBI" id="CHEBI:57781"/>
        <dbReference type="ChEBI" id="CHEBI:57856"/>
        <dbReference type="ChEBI" id="CHEBI:58641"/>
        <dbReference type="ChEBI" id="CHEBI:59789"/>
        <dbReference type="EC" id="2.1.1.103"/>
    </reaction>
    <physiologicalReaction direction="left-to-right" evidence="8">
        <dbReference type="Rhea" id="RHEA:25322"/>
    </physiologicalReaction>
</comment>
<dbReference type="Proteomes" id="UP000314982">
    <property type="component" value="Unassembled WGS sequence"/>
</dbReference>
<comment type="pathway">
    <text evidence="2">Lipid metabolism.</text>
</comment>
<dbReference type="EC" id="2.1.1.103" evidence="5"/>